<sequence>MSEITTRSFADRIIVGDHELHSAPRNLKDVADGKVLVGQIRQVLDSGSQSNLIIDVEILSAEWVFQFSIENESKGQRTREEETELGMSVTQGKEVSDSVSASAGFSGWGFSAEVNASTETKTFTTVETTSVKRVKDTYHCPPESSIFVYKRKYKFKCRPWIYSEAHDAWYNHPDGRKIEAEFVNEIIANQELISPVALSGQGRITGNPPAGLVIPTKGFPIGVMQELIFILYHFKCFLAVSEFPSVCPSYAVIVGWLKVLKEGRHEFCYFFYGAFAESSALAKLFGSNLQFQYHAAKLQVGSLRTWGRYSALVDDISRTNLVHGKPFLVKTGKHEERLRMYGTDVYEVVRWTIDLEAD</sequence>
<keyword evidence="2" id="KW-1185">Reference proteome</keyword>
<accession>A0A8K0SC70</accession>
<dbReference type="AlphaFoldDB" id="A0A8K0SC70"/>
<dbReference type="EMBL" id="JAGPXF010000001">
    <property type="protein sequence ID" value="KAH7263792.1"/>
    <property type="molecule type" value="Genomic_DNA"/>
</dbReference>
<proteinExistence type="predicted"/>
<comment type="caution">
    <text evidence="1">The sequence shown here is derived from an EMBL/GenBank/DDBJ whole genome shotgun (WGS) entry which is preliminary data.</text>
</comment>
<dbReference type="OrthoDB" id="3678961at2759"/>
<evidence type="ECO:0000313" key="1">
    <source>
        <dbReference type="EMBL" id="KAH7263792.1"/>
    </source>
</evidence>
<dbReference type="Proteomes" id="UP000813427">
    <property type="component" value="Unassembled WGS sequence"/>
</dbReference>
<name>A0A8K0SC70_9HYPO</name>
<evidence type="ECO:0000313" key="2">
    <source>
        <dbReference type="Proteomes" id="UP000813427"/>
    </source>
</evidence>
<dbReference type="SUPFAM" id="SSF56973">
    <property type="entry name" value="Aerolisin/ETX pore-forming domain"/>
    <property type="match status" value="1"/>
</dbReference>
<reference evidence="1" key="1">
    <citation type="journal article" date="2021" name="Nat. Commun.">
        <title>Genetic determinants of endophytism in the Arabidopsis root mycobiome.</title>
        <authorList>
            <person name="Mesny F."/>
            <person name="Miyauchi S."/>
            <person name="Thiergart T."/>
            <person name="Pickel B."/>
            <person name="Atanasova L."/>
            <person name="Karlsson M."/>
            <person name="Huettel B."/>
            <person name="Barry K.W."/>
            <person name="Haridas S."/>
            <person name="Chen C."/>
            <person name="Bauer D."/>
            <person name="Andreopoulos W."/>
            <person name="Pangilinan J."/>
            <person name="LaButti K."/>
            <person name="Riley R."/>
            <person name="Lipzen A."/>
            <person name="Clum A."/>
            <person name="Drula E."/>
            <person name="Henrissat B."/>
            <person name="Kohler A."/>
            <person name="Grigoriev I.V."/>
            <person name="Martin F.M."/>
            <person name="Hacquard S."/>
        </authorList>
    </citation>
    <scope>NUCLEOTIDE SEQUENCE</scope>
    <source>
        <strain evidence="1">MPI-SDFR-AT-0068</strain>
    </source>
</reference>
<organism evidence="1 2">
    <name type="scientific">Fusarium tricinctum</name>
    <dbReference type="NCBI Taxonomy" id="61284"/>
    <lineage>
        <taxon>Eukaryota</taxon>
        <taxon>Fungi</taxon>
        <taxon>Dikarya</taxon>
        <taxon>Ascomycota</taxon>
        <taxon>Pezizomycotina</taxon>
        <taxon>Sordariomycetes</taxon>
        <taxon>Hypocreomycetidae</taxon>
        <taxon>Hypocreales</taxon>
        <taxon>Nectriaceae</taxon>
        <taxon>Fusarium</taxon>
        <taxon>Fusarium tricinctum species complex</taxon>
    </lineage>
</organism>
<gene>
    <name evidence="1" type="ORF">BKA59DRAFT_520829</name>
</gene>
<protein>
    <submittedName>
        <fullName evidence="1">Uncharacterized protein</fullName>
    </submittedName>
</protein>